<evidence type="ECO:0000313" key="1">
    <source>
        <dbReference type="EMBL" id="EHC87625.1"/>
    </source>
</evidence>
<comment type="caution">
    <text evidence="1">The sequence shown here is derived from an EMBL/GenBank/DDBJ whole genome shotgun (WGS) entry which is preliminary data.</text>
</comment>
<dbReference type="AlphaFoldDB" id="G5QK84"/>
<dbReference type="Gene3D" id="3.30.2060.10">
    <property type="entry name" value="Penicillin-binding protein 1b domain"/>
    <property type="match status" value="1"/>
</dbReference>
<reference evidence="1 2" key="1">
    <citation type="journal article" date="2011" name="BMC Genomics">
        <title>Genome sequencing reveals diversification of virulence factor content and possible host adaptation in distinct subpopulations of Salmonella enterica.</title>
        <authorList>
            <person name="den Bakker H.C."/>
            <person name="Moreno Switt A.I."/>
            <person name="Govoni G."/>
            <person name="Cummings C.A."/>
            <person name="Ranieri M.L."/>
            <person name="Degoricija L."/>
            <person name="Hoelzer K."/>
            <person name="Rodriguez-Rivera L.D."/>
            <person name="Brown S."/>
            <person name="Bolchacova E."/>
            <person name="Furtado M.R."/>
            <person name="Wiedmann M."/>
        </authorList>
    </citation>
    <scope>NUCLEOTIDE SEQUENCE [LARGE SCALE GENOMIC DNA]</scope>
    <source>
        <strain evidence="1 2">A4-653</strain>
    </source>
</reference>
<sequence length="85" mass="9354">MRAQLDSAGYRHVDQVMEHGEYATRGARGALLDLFCARAARCWISFRWAANSLIASTFLMMKSTACVCLTRIPSVRSYAGGGRGH</sequence>
<feature type="non-terminal residue" evidence="1">
    <location>
        <position position="85"/>
    </location>
</feature>
<proteinExistence type="predicted"/>
<gene>
    <name evidence="1" type="ORF">LTSERUB_3069</name>
</gene>
<organism evidence="1 2">
    <name type="scientific">Salmonella enterica subsp. enterica serovar Rubislaw str. A4-653</name>
    <dbReference type="NCBI Taxonomy" id="913081"/>
    <lineage>
        <taxon>Bacteria</taxon>
        <taxon>Pseudomonadati</taxon>
        <taxon>Pseudomonadota</taxon>
        <taxon>Gammaproteobacteria</taxon>
        <taxon>Enterobacterales</taxon>
        <taxon>Enterobacteriaceae</taxon>
        <taxon>Salmonella</taxon>
    </lineage>
</organism>
<name>G5QK84_SALRU</name>
<accession>G5QK84</accession>
<evidence type="ECO:0000313" key="2">
    <source>
        <dbReference type="Proteomes" id="UP000004903"/>
    </source>
</evidence>
<protein>
    <submittedName>
        <fullName evidence="1">Uncharacterized protein</fullName>
    </submittedName>
</protein>
<dbReference type="EMBL" id="AFCT01001105">
    <property type="protein sequence ID" value="EHC87625.1"/>
    <property type="molecule type" value="Genomic_DNA"/>
</dbReference>
<dbReference type="Proteomes" id="UP000004903">
    <property type="component" value="Unassembled WGS sequence"/>
</dbReference>